<feature type="chain" id="PRO_5040400518" evidence="3">
    <location>
        <begin position="22"/>
        <end position="366"/>
    </location>
</feature>
<keyword evidence="1 3" id="KW-0732">Signal</keyword>
<feature type="signal peptide" evidence="3">
    <location>
        <begin position="1"/>
        <end position="21"/>
    </location>
</feature>
<dbReference type="InterPro" id="IPR050328">
    <property type="entry name" value="Dev_Immune_Receptor"/>
</dbReference>
<accession>A0A9N9S838</accession>
<protein>
    <submittedName>
        <fullName evidence="4">Uncharacterized protein</fullName>
    </submittedName>
</protein>
<evidence type="ECO:0000313" key="4">
    <source>
        <dbReference type="EMBL" id="CAG9810508.1"/>
    </source>
</evidence>
<dbReference type="SUPFAM" id="SSF52058">
    <property type="entry name" value="L domain-like"/>
    <property type="match status" value="1"/>
</dbReference>
<reference evidence="4" key="2">
    <citation type="submission" date="2022-10" db="EMBL/GenBank/DDBJ databases">
        <authorList>
            <consortium name="ENA_rothamsted_submissions"/>
            <consortium name="culmorum"/>
            <person name="King R."/>
        </authorList>
    </citation>
    <scope>NUCLEOTIDE SEQUENCE</scope>
</reference>
<dbReference type="PANTHER" id="PTHR24373">
    <property type="entry name" value="SLIT RELATED LEUCINE-RICH REPEAT NEURONAL PROTEIN"/>
    <property type="match status" value="1"/>
</dbReference>
<proteinExistence type="predicted"/>
<dbReference type="AlphaFoldDB" id="A0A9N9S838"/>
<evidence type="ECO:0000313" key="5">
    <source>
        <dbReference type="Proteomes" id="UP001153620"/>
    </source>
</evidence>
<evidence type="ECO:0000256" key="3">
    <source>
        <dbReference type="SAM" id="SignalP"/>
    </source>
</evidence>
<organism evidence="4 5">
    <name type="scientific">Chironomus riparius</name>
    <dbReference type="NCBI Taxonomy" id="315576"/>
    <lineage>
        <taxon>Eukaryota</taxon>
        <taxon>Metazoa</taxon>
        <taxon>Ecdysozoa</taxon>
        <taxon>Arthropoda</taxon>
        <taxon>Hexapoda</taxon>
        <taxon>Insecta</taxon>
        <taxon>Pterygota</taxon>
        <taxon>Neoptera</taxon>
        <taxon>Endopterygota</taxon>
        <taxon>Diptera</taxon>
        <taxon>Nematocera</taxon>
        <taxon>Chironomoidea</taxon>
        <taxon>Chironomidae</taxon>
        <taxon>Chironominae</taxon>
        <taxon>Chironomus</taxon>
    </lineage>
</organism>
<evidence type="ECO:0000256" key="1">
    <source>
        <dbReference type="ARBA" id="ARBA00022729"/>
    </source>
</evidence>
<dbReference type="InterPro" id="IPR032675">
    <property type="entry name" value="LRR_dom_sf"/>
</dbReference>
<dbReference type="Proteomes" id="UP001153620">
    <property type="component" value="Chromosome 4"/>
</dbReference>
<sequence>MARITMLFVGIILAVFASSQSVSFNCQYVTGGWGTLTNIYYCHAANSLNVTSLDEVKVNSISGMHSAGYDSDNVEYLNVYNKGKMSFFPIGLNKFFKNLKGICIGKMGLQEIHQSDLKDFPELVDLRLYDNQLEIIENDLFIFNPKLDSIFLNSNKISQIDPNVFDNLPKLSSLYLDSNACISFNAVNSESQVQMIIKKVKLQCTNANNSNLTQKVKNLEIESKTLNSTKLNENLQNLENDIKGSKFSNSFQNNLQDLKATVRTISTDEHFIDLKTKITTLKKDADFIKNAISESDQKLSKLIKDTTTTLKDIDAKNDQNFGAIMKFIEKLDKKMEAMHGYLVEIDSVQVKLMNKIDKIESGNDHN</sequence>
<name>A0A9N9S838_9DIPT</name>
<gene>
    <name evidence="4" type="ORF">CHIRRI_LOCUS13321</name>
</gene>
<dbReference type="Pfam" id="PF13855">
    <property type="entry name" value="LRR_8"/>
    <property type="match status" value="1"/>
</dbReference>
<feature type="coiled-coil region" evidence="2">
    <location>
        <begin position="202"/>
        <end position="241"/>
    </location>
</feature>
<dbReference type="EMBL" id="OU895880">
    <property type="protein sequence ID" value="CAG9810508.1"/>
    <property type="molecule type" value="Genomic_DNA"/>
</dbReference>
<dbReference type="PANTHER" id="PTHR24373:SF275">
    <property type="entry name" value="TIR DOMAIN-CONTAINING PROTEIN"/>
    <property type="match status" value="1"/>
</dbReference>
<dbReference type="Gene3D" id="3.80.10.10">
    <property type="entry name" value="Ribonuclease Inhibitor"/>
    <property type="match status" value="1"/>
</dbReference>
<keyword evidence="5" id="KW-1185">Reference proteome</keyword>
<keyword evidence="2" id="KW-0175">Coiled coil</keyword>
<evidence type="ECO:0000256" key="2">
    <source>
        <dbReference type="SAM" id="Coils"/>
    </source>
</evidence>
<dbReference type="InterPro" id="IPR001611">
    <property type="entry name" value="Leu-rich_rpt"/>
</dbReference>
<reference evidence="4" key="1">
    <citation type="submission" date="2022-01" db="EMBL/GenBank/DDBJ databases">
        <authorList>
            <person name="King R."/>
        </authorList>
    </citation>
    <scope>NUCLEOTIDE SEQUENCE</scope>
</reference>
<dbReference type="OrthoDB" id="10251250at2759"/>